<dbReference type="Proteomes" id="UP001523369">
    <property type="component" value="Unassembled WGS sequence"/>
</dbReference>
<name>A0ABT1E7E9_9ACTN</name>
<protein>
    <submittedName>
        <fullName evidence="2">DUF4232 domain-containing protein</fullName>
    </submittedName>
</protein>
<evidence type="ECO:0000313" key="2">
    <source>
        <dbReference type="EMBL" id="MCO8277736.1"/>
    </source>
</evidence>
<dbReference type="Pfam" id="PF14016">
    <property type="entry name" value="DUF4232"/>
    <property type="match status" value="1"/>
</dbReference>
<keyword evidence="3" id="KW-1185">Reference proteome</keyword>
<comment type="caution">
    <text evidence="2">The sequence shown here is derived from an EMBL/GenBank/DDBJ whole genome shotgun (WGS) entry which is preliminary data.</text>
</comment>
<sequence length="117" mass="12511">MGYREMVLNVRNCGTKPYELRGRPEIVVLDEEGLPLKISVVASTHYTPPPKRLVLKPGTGAMSVLSWRNTVTSVSGASDTGVSLVVAVTAGGKRQLVSLPSTLDLGNTGRLEASTWF</sequence>
<organism evidence="2 3">
    <name type="scientific">Paractinoplanes aksuensis</name>
    <dbReference type="NCBI Taxonomy" id="2939490"/>
    <lineage>
        <taxon>Bacteria</taxon>
        <taxon>Bacillati</taxon>
        <taxon>Actinomycetota</taxon>
        <taxon>Actinomycetes</taxon>
        <taxon>Micromonosporales</taxon>
        <taxon>Micromonosporaceae</taxon>
        <taxon>Paractinoplanes</taxon>
    </lineage>
</organism>
<reference evidence="2 3" key="1">
    <citation type="submission" date="2022-06" db="EMBL/GenBank/DDBJ databases">
        <title>New Species of the Genus Actinoplanes, ActinopZanes ferrugineus.</title>
        <authorList>
            <person name="Ding P."/>
        </authorList>
    </citation>
    <scope>NUCLEOTIDE SEQUENCE [LARGE SCALE GENOMIC DNA]</scope>
    <source>
        <strain evidence="2 3">TRM88003</strain>
    </source>
</reference>
<feature type="domain" description="DUF4232" evidence="1">
    <location>
        <begin position="1"/>
        <end position="116"/>
    </location>
</feature>
<dbReference type="InterPro" id="IPR025326">
    <property type="entry name" value="DUF4232"/>
</dbReference>
<gene>
    <name evidence="2" type="ORF">M1L60_44900</name>
</gene>
<accession>A0ABT1E7E9</accession>
<evidence type="ECO:0000313" key="3">
    <source>
        <dbReference type="Proteomes" id="UP001523369"/>
    </source>
</evidence>
<proteinExistence type="predicted"/>
<evidence type="ECO:0000259" key="1">
    <source>
        <dbReference type="Pfam" id="PF14016"/>
    </source>
</evidence>
<dbReference type="EMBL" id="JAMYJR010000064">
    <property type="protein sequence ID" value="MCO8277736.1"/>
    <property type="molecule type" value="Genomic_DNA"/>
</dbReference>